<dbReference type="InterPro" id="IPR052044">
    <property type="entry name" value="PKS_Associated_Protein"/>
</dbReference>
<evidence type="ECO:0000313" key="4">
    <source>
        <dbReference type="Proteomes" id="UP001652564"/>
    </source>
</evidence>
<evidence type="ECO:0000313" key="3">
    <source>
        <dbReference type="EMBL" id="MCV2871808.1"/>
    </source>
</evidence>
<dbReference type="EMBL" id="JAOWKZ010000002">
    <property type="protein sequence ID" value="MCV2871808.1"/>
    <property type="molecule type" value="Genomic_DNA"/>
</dbReference>
<dbReference type="InterPro" id="IPR013096">
    <property type="entry name" value="Cupin_2"/>
</dbReference>
<dbReference type="InterPro" id="IPR011051">
    <property type="entry name" value="RmlC_Cupin_sf"/>
</dbReference>
<dbReference type="PANTHER" id="PTHR36114">
    <property type="entry name" value="16.7 KDA PROTEIN IN WHIE LOCUS"/>
    <property type="match status" value="1"/>
</dbReference>
<proteinExistence type="predicted"/>
<dbReference type="CDD" id="cd02226">
    <property type="entry name" value="cupin_YdbB-like"/>
    <property type="match status" value="1"/>
</dbReference>
<dbReference type="Pfam" id="PF07883">
    <property type="entry name" value="Cupin_2"/>
    <property type="match status" value="1"/>
</dbReference>
<gene>
    <name evidence="3" type="ORF">OEZ71_05820</name>
</gene>
<organism evidence="3 4">
    <name type="scientific">Albidovulum litorale</name>
    <dbReference type="NCBI Taxonomy" id="2984134"/>
    <lineage>
        <taxon>Bacteria</taxon>
        <taxon>Pseudomonadati</taxon>
        <taxon>Pseudomonadota</taxon>
        <taxon>Alphaproteobacteria</taxon>
        <taxon>Rhodobacterales</taxon>
        <taxon>Paracoccaceae</taxon>
        <taxon>Albidovulum</taxon>
    </lineage>
</organism>
<feature type="region of interest" description="Disordered" evidence="1">
    <location>
        <begin position="97"/>
        <end position="116"/>
    </location>
</feature>
<comment type="caution">
    <text evidence="3">The sequence shown here is derived from an EMBL/GenBank/DDBJ whole genome shotgun (WGS) entry which is preliminary data.</text>
</comment>
<dbReference type="RefSeq" id="WP_263739018.1">
    <property type="nucleotide sequence ID" value="NZ_JAOWKZ010000002.1"/>
</dbReference>
<dbReference type="SUPFAM" id="SSF51182">
    <property type="entry name" value="RmlC-like cupins"/>
    <property type="match status" value="1"/>
</dbReference>
<feature type="domain" description="Cupin type-2" evidence="2">
    <location>
        <begin position="31"/>
        <end position="95"/>
    </location>
</feature>
<protein>
    <submittedName>
        <fullName evidence="3">Cupin domain-containing protein</fullName>
    </submittedName>
</protein>
<feature type="compositionally biased region" description="Low complexity" evidence="1">
    <location>
        <begin position="107"/>
        <end position="116"/>
    </location>
</feature>
<reference evidence="3 4" key="1">
    <citation type="submission" date="2022-10" db="EMBL/GenBank/DDBJ databases">
        <title>Defluviimonas sp. nov., isolated from ocean surface sediments.</title>
        <authorList>
            <person name="He W."/>
            <person name="Wang L."/>
            <person name="Zhang D.-F."/>
        </authorList>
    </citation>
    <scope>NUCLEOTIDE SEQUENCE [LARGE SCALE GENOMIC DNA]</scope>
    <source>
        <strain evidence="3 4">WL0050</strain>
    </source>
</reference>
<dbReference type="PANTHER" id="PTHR36114:SF1">
    <property type="entry name" value="16.7 KDA PROTEIN IN WHIE LOCUS"/>
    <property type="match status" value="1"/>
</dbReference>
<accession>A0ABT2ZL03</accession>
<name>A0ABT2ZL03_9RHOB</name>
<dbReference type="InterPro" id="IPR014710">
    <property type="entry name" value="RmlC-like_jellyroll"/>
</dbReference>
<evidence type="ECO:0000256" key="1">
    <source>
        <dbReference type="SAM" id="MobiDB-lite"/>
    </source>
</evidence>
<dbReference type="Proteomes" id="UP001652564">
    <property type="component" value="Unassembled WGS sequence"/>
</dbReference>
<keyword evidence="4" id="KW-1185">Reference proteome</keyword>
<dbReference type="Gene3D" id="2.60.120.10">
    <property type="entry name" value="Jelly Rolls"/>
    <property type="match status" value="1"/>
</dbReference>
<evidence type="ECO:0000259" key="2">
    <source>
        <dbReference type="Pfam" id="PF07883"/>
    </source>
</evidence>
<sequence length="116" mass="12872">MRVVNLAEKLAMFDTHWDPKVVAGYNGNDIMVVKFQGEFPFHDHPYTDDFFLVIEGEVMLDVGDDTHVLKAGELFVVPKGVRHRPRAEQEAKVMLIEPQGTPNTGDAATAAAKAHI</sequence>